<keyword evidence="3" id="KW-1185">Reference proteome</keyword>
<evidence type="ECO:0000313" key="2">
    <source>
        <dbReference type="EMBL" id="KAK3250223.1"/>
    </source>
</evidence>
<comment type="caution">
    <text evidence="2">The sequence shown here is derived from an EMBL/GenBank/DDBJ whole genome shotgun (WGS) entry which is preliminary data.</text>
</comment>
<accession>A0AAE0F3A7</accession>
<feature type="compositionally biased region" description="Polar residues" evidence="1">
    <location>
        <begin position="45"/>
        <end position="55"/>
    </location>
</feature>
<dbReference type="EMBL" id="LGRX02026840">
    <property type="protein sequence ID" value="KAK3250223.1"/>
    <property type="molecule type" value="Genomic_DNA"/>
</dbReference>
<evidence type="ECO:0000256" key="1">
    <source>
        <dbReference type="SAM" id="MobiDB-lite"/>
    </source>
</evidence>
<feature type="non-terminal residue" evidence="2">
    <location>
        <position position="1"/>
    </location>
</feature>
<name>A0AAE0F3A7_9CHLO</name>
<protein>
    <submittedName>
        <fullName evidence="2">Uncharacterized protein</fullName>
    </submittedName>
</protein>
<dbReference type="Proteomes" id="UP001190700">
    <property type="component" value="Unassembled WGS sequence"/>
</dbReference>
<evidence type="ECO:0000313" key="3">
    <source>
        <dbReference type="Proteomes" id="UP001190700"/>
    </source>
</evidence>
<gene>
    <name evidence="2" type="ORF">CYMTET_40390</name>
</gene>
<dbReference type="AlphaFoldDB" id="A0AAE0F3A7"/>
<proteinExistence type="predicted"/>
<sequence>NTWEPIEHLPSYEQEIAAFRTVHDKKNDAIVAASARKREVVPSAEASNSGTPSDETSTDEDGWIEGLGGRRKVPVWRNYKVKMDPADNREKVSELQCKIQYVDLRTSSRSAATPATFEAIWPIVTMSILRKAG</sequence>
<reference evidence="2 3" key="1">
    <citation type="journal article" date="2015" name="Genome Biol. Evol.">
        <title>Comparative Genomics of a Bacterivorous Green Alga Reveals Evolutionary Causalities and Consequences of Phago-Mixotrophic Mode of Nutrition.</title>
        <authorList>
            <person name="Burns J.A."/>
            <person name="Paasch A."/>
            <person name="Narechania A."/>
            <person name="Kim E."/>
        </authorList>
    </citation>
    <scope>NUCLEOTIDE SEQUENCE [LARGE SCALE GENOMIC DNA]</scope>
    <source>
        <strain evidence="2 3">PLY_AMNH</strain>
    </source>
</reference>
<feature type="region of interest" description="Disordered" evidence="1">
    <location>
        <begin position="35"/>
        <end position="66"/>
    </location>
</feature>
<organism evidence="2 3">
    <name type="scientific">Cymbomonas tetramitiformis</name>
    <dbReference type="NCBI Taxonomy" id="36881"/>
    <lineage>
        <taxon>Eukaryota</taxon>
        <taxon>Viridiplantae</taxon>
        <taxon>Chlorophyta</taxon>
        <taxon>Pyramimonadophyceae</taxon>
        <taxon>Pyramimonadales</taxon>
        <taxon>Pyramimonadaceae</taxon>
        <taxon>Cymbomonas</taxon>
    </lineage>
</organism>